<dbReference type="InterPro" id="IPR023267">
    <property type="entry name" value="RCMT"/>
</dbReference>
<evidence type="ECO:0000256" key="11">
    <source>
        <dbReference type="PROSITE-ProRule" id="PRU01023"/>
    </source>
</evidence>
<feature type="binding site" evidence="11">
    <location>
        <begin position="144"/>
        <end position="150"/>
    </location>
    <ligand>
        <name>S-adenosyl-L-methionine</name>
        <dbReference type="ChEBI" id="CHEBI:59789"/>
    </ligand>
</feature>
<keyword evidence="3 11" id="KW-0489">Methyltransferase</keyword>
<feature type="domain" description="SAM-dependent MTase RsmB/NOP-type" evidence="13">
    <location>
        <begin position="38"/>
        <end position="352"/>
    </location>
</feature>
<keyword evidence="16" id="KW-1185">Reference proteome</keyword>
<dbReference type="GO" id="GO:0003723">
    <property type="term" value="F:RNA binding"/>
    <property type="evidence" value="ECO:0007669"/>
    <property type="project" value="UniProtKB-UniRule"/>
</dbReference>
<dbReference type="GO" id="GO:0005762">
    <property type="term" value="C:mitochondrial large ribosomal subunit"/>
    <property type="evidence" value="ECO:0007669"/>
    <property type="project" value="TreeGrafter"/>
</dbReference>
<evidence type="ECO:0000256" key="9">
    <source>
        <dbReference type="ARBA" id="ARBA00042050"/>
    </source>
</evidence>
<keyword evidence="4 11" id="KW-0808">Transferase</keyword>
<evidence type="ECO:0000256" key="3">
    <source>
        <dbReference type="ARBA" id="ARBA00022603"/>
    </source>
</evidence>
<dbReference type="GO" id="GO:0031167">
    <property type="term" value="P:rRNA methylation"/>
    <property type="evidence" value="ECO:0007669"/>
    <property type="project" value="TreeGrafter"/>
</dbReference>
<comment type="similarity">
    <text evidence="11">Belongs to the class I-like SAM-binding methyltransferase superfamily. RsmB/NOP family.</text>
</comment>
<dbReference type="HOGENOM" id="CLU_041061_0_0_1"/>
<evidence type="ECO:0000256" key="6">
    <source>
        <dbReference type="ARBA" id="ARBA00022884"/>
    </source>
</evidence>
<evidence type="ECO:0000313" key="14">
    <source>
        <dbReference type="EMBL" id="EKX53989.1"/>
    </source>
</evidence>
<dbReference type="AlphaFoldDB" id="L1K0A0"/>
<evidence type="ECO:0000256" key="12">
    <source>
        <dbReference type="SAM" id="MobiDB-lite"/>
    </source>
</evidence>
<dbReference type="EMBL" id="JH992968">
    <property type="protein sequence ID" value="EKX53989.1"/>
    <property type="molecule type" value="Genomic_DNA"/>
</dbReference>
<gene>
    <name evidence="14" type="ORF">GUITHDRAFT_63734</name>
</gene>
<dbReference type="InterPro" id="IPR049560">
    <property type="entry name" value="MeTrfase_RsmB-F_NOP2_cat"/>
</dbReference>
<sequence>MKAQTKPQKSVAAKQQNSMSELDRYFVNVYGSKRWSELREALEKPTEHVAWINPFCDFQEQTASRLLGEEKIFDASVWKLVRYSDKFSFMVQRDDVPSDIKVNMPPPAPIGLRQLHSHYVLDGASPLPAISLRAAPGSRVLDICAAPGGKSLVIAGGLFDVETSGAKSMLTSNDRSQPRRDRLLQVMREYIPAELKFQGILSVTGVDATLWGRSPATCGCFDRILVDAPCSSERHIVHGSSGSSWTHSRLKRDAKLQGQILQSAIRVLNPNGGRLVYSTCSIAPEENDEVISKIINNSRLAKGLKILDPLVELQHEALGGLLQGVERTKYGAIMLPDKSKYGPLYWCVMEKTISGAAGTAWLESESDSDSENQSGESSEGQEET</sequence>
<feature type="binding site" evidence="11">
    <location>
        <position position="227"/>
    </location>
    <ligand>
        <name>S-adenosyl-L-methionine</name>
        <dbReference type="ChEBI" id="CHEBI:59789"/>
    </ligand>
</feature>
<dbReference type="Proteomes" id="UP000011087">
    <property type="component" value="Unassembled WGS sequence"/>
</dbReference>
<dbReference type="PaxDb" id="55529-EKX53989"/>
<dbReference type="CDD" id="cd02440">
    <property type="entry name" value="AdoMet_MTases"/>
    <property type="match status" value="1"/>
</dbReference>
<evidence type="ECO:0000259" key="13">
    <source>
        <dbReference type="PROSITE" id="PS51686"/>
    </source>
</evidence>
<evidence type="ECO:0000256" key="10">
    <source>
        <dbReference type="ARBA" id="ARBA00049302"/>
    </source>
</evidence>
<evidence type="ECO:0000256" key="5">
    <source>
        <dbReference type="ARBA" id="ARBA00022691"/>
    </source>
</evidence>
<comment type="catalytic activity">
    <reaction evidence="10">
        <text>a cytidine in rRNA + S-adenosyl-L-methionine = a 5-methylcytidine in rRNA + S-adenosyl-L-homocysteine + H(+)</text>
        <dbReference type="Rhea" id="RHEA:61484"/>
        <dbReference type="Rhea" id="RHEA-COMP:15836"/>
        <dbReference type="Rhea" id="RHEA-COMP:15837"/>
        <dbReference type="ChEBI" id="CHEBI:15378"/>
        <dbReference type="ChEBI" id="CHEBI:57856"/>
        <dbReference type="ChEBI" id="CHEBI:59789"/>
        <dbReference type="ChEBI" id="CHEBI:74483"/>
        <dbReference type="ChEBI" id="CHEBI:82748"/>
    </reaction>
</comment>
<keyword evidence="2" id="KW-0698">rRNA processing</keyword>
<feature type="region of interest" description="Disordered" evidence="12">
    <location>
        <begin position="360"/>
        <end position="384"/>
    </location>
</feature>
<feature type="binding site" evidence="11">
    <location>
        <position position="207"/>
    </location>
    <ligand>
        <name>S-adenosyl-L-methionine</name>
        <dbReference type="ChEBI" id="CHEBI:59789"/>
    </ligand>
</feature>
<keyword evidence="7" id="KW-0809">Transit peptide</keyword>
<dbReference type="PANTHER" id="PTHR22808:SF3">
    <property type="entry name" value="5-METHYLCYTOSINE RRNA METHYLTRANSFERASE NSUN4"/>
    <property type="match status" value="1"/>
</dbReference>
<dbReference type="InterPro" id="IPR001678">
    <property type="entry name" value="MeTrfase_RsmB-F_NOP2_dom"/>
</dbReference>
<dbReference type="Gene3D" id="3.40.50.150">
    <property type="entry name" value="Vaccinia Virus protein VP39"/>
    <property type="match status" value="1"/>
</dbReference>
<dbReference type="RefSeq" id="XP_005840969.1">
    <property type="nucleotide sequence ID" value="XM_005840912.1"/>
</dbReference>
<dbReference type="STRING" id="905079.L1K0A0"/>
<keyword evidence="6 11" id="KW-0694">RNA-binding</keyword>
<reference evidence="14 16" key="1">
    <citation type="journal article" date="2012" name="Nature">
        <title>Algal genomes reveal evolutionary mosaicism and the fate of nucleomorphs.</title>
        <authorList>
            <consortium name="DOE Joint Genome Institute"/>
            <person name="Curtis B.A."/>
            <person name="Tanifuji G."/>
            <person name="Burki F."/>
            <person name="Gruber A."/>
            <person name="Irimia M."/>
            <person name="Maruyama S."/>
            <person name="Arias M.C."/>
            <person name="Ball S.G."/>
            <person name="Gile G.H."/>
            <person name="Hirakawa Y."/>
            <person name="Hopkins J.F."/>
            <person name="Kuo A."/>
            <person name="Rensing S.A."/>
            <person name="Schmutz J."/>
            <person name="Symeonidi A."/>
            <person name="Elias M."/>
            <person name="Eveleigh R.J."/>
            <person name="Herman E.K."/>
            <person name="Klute M.J."/>
            <person name="Nakayama T."/>
            <person name="Obornik M."/>
            <person name="Reyes-Prieto A."/>
            <person name="Armbrust E.V."/>
            <person name="Aves S.J."/>
            <person name="Beiko R.G."/>
            <person name="Coutinho P."/>
            <person name="Dacks J.B."/>
            <person name="Durnford D.G."/>
            <person name="Fast N.M."/>
            <person name="Green B.R."/>
            <person name="Grisdale C.J."/>
            <person name="Hempel F."/>
            <person name="Henrissat B."/>
            <person name="Hoppner M.P."/>
            <person name="Ishida K."/>
            <person name="Kim E."/>
            <person name="Koreny L."/>
            <person name="Kroth P.G."/>
            <person name="Liu Y."/>
            <person name="Malik S.B."/>
            <person name="Maier U.G."/>
            <person name="McRose D."/>
            <person name="Mock T."/>
            <person name="Neilson J.A."/>
            <person name="Onodera N.T."/>
            <person name="Poole A.M."/>
            <person name="Pritham E.J."/>
            <person name="Richards T.A."/>
            <person name="Rocap G."/>
            <person name="Roy S.W."/>
            <person name="Sarai C."/>
            <person name="Schaack S."/>
            <person name="Shirato S."/>
            <person name="Slamovits C.H."/>
            <person name="Spencer D.F."/>
            <person name="Suzuki S."/>
            <person name="Worden A.Z."/>
            <person name="Zauner S."/>
            <person name="Barry K."/>
            <person name="Bell C."/>
            <person name="Bharti A.K."/>
            <person name="Crow J.A."/>
            <person name="Grimwood J."/>
            <person name="Kramer R."/>
            <person name="Lindquist E."/>
            <person name="Lucas S."/>
            <person name="Salamov A."/>
            <person name="McFadden G.I."/>
            <person name="Lane C.E."/>
            <person name="Keeling P.J."/>
            <person name="Gray M.W."/>
            <person name="Grigoriev I.V."/>
            <person name="Archibald J.M."/>
        </authorList>
    </citation>
    <scope>NUCLEOTIDE SEQUENCE</scope>
    <source>
        <strain evidence="14 16">CCMP2712</strain>
    </source>
</reference>
<proteinExistence type="inferred from homology"/>
<dbReference type="GeneID" id="17310958"/>
<evidence type="ECO:0000256" key="1">
    <source>
        <dbReference type="ARBA" id="ARBA00004173"/>
    </source>
</evidence>
<protein>
    <recommendedName>
        <fullName evidence="9">NOL1/NOP2/Sun domain family member 4</fullName>
    </recommendedName>
</protein>
<dbReference type="InterPro" id="IPR029063">
    <property type="entry name" value="SAM-dependent_MTases_sf"/>
</dbReference>
<keyword evidence="5 11" id="KW-0949">S-adenosyl-L-methionine</keyword>
<name>L1K0A0_GUITC</name>
<evidence type="ECO:0000256" key="8">
    <source>
        <dbReference type="ARBA" id="ARBA00023128"/>
    </source>
</evidence>
<dbReference type="PRINTS" id="PR02008">
    <property type="entry name" value="RCMTFAMILY"/>
</dbReference>
<dbReference type="GO" id="GO:0008173">
    <property type="term" value="F:RNA methyltransferase activity"/>
    <property type="evidence" value="ECO:0007669"/>
    <property type="project" value="InterPro"/>
</dbReference>
<feature type="binding site" evidence="11">
    <location>
        <position position="174"/>
    </location>
    <ligand>
        <name>S-adenosyl-L-methionine</name>
        <dbReference type="ChEBI" id="CHEBI:59789"/>
    </ligand>
</feature>
<comment type="subcellular location">
    <subcellularLocation>
        <location evidence="1">Mitochondrion</location>
    </subcellularLocation>
</comment>
<evidence type="ECO:0000313" key="16">
    <source>
        <dbReference type="Proteomes" id="UP000011087"/>
    </source>
</evidence>
<dbReference type="Gene3D" id="6.20.240.40">
    <property type="match status" value="1"/>
</dbReference>
<dbReference type="KEGG" id="gtt:GUITHDRAFT_63734"/>
<feature type="active site" description="Nucleophile" evidence="11">
    <location>
        <position position="280"/>
    </location>
</feature>
<organism evidence="14">
    <name type="scientific">Guillardia theta (strain CCMP2712)</name>
    <name type="common">Cryptophyte</name>
    <dbReference type="NCBI Taxonomy" id="905079"/>
    <lineage>
        <taxon>Eukaryota</taxon>
        <taxon>Cryptophyceae</taxon>
        <taxon>Pyrenomonadales</taxon>
        <taxon>Geminigeraceae</taxon>
        <taxon>Guillardia</taxon>
    </lineage>
</organism>
<keyword evidence="8" id="KW-0496">Mitochondrion</keyword>
<dbReference type="OrthoDB" id="427002at2759"/>
<dbReference type="PANTHER" id="PTHR22808">
    <property type="entry name" value="NCL1 YEAST -RELATED NOL1/NOP2/FMU SUN DOMAIN-CONTAINING"/>
    <property type="match status" value="1"/>
</dbReference>
<dbReference type="EnsemblProtists" id="EKX53989">
    <property type="protein sequence ID" value="EKX53989"/>
    <property type="gene ID" value="GUITHDRAFT_63734"/>
</dbReference>
<dbReference type="Pfam" id="PF01189">
    <property type="entry name" value="Methyltr_RsmB-F"/>
    <property type="match status" value="1"/>
</dbReference>
<dbReference type="OMA" id="RHIIHAH"/>
<dbReference type="PROSITE" id="PS51686">
    <property type="entry name" value="SAM_MT_RSMB_NOP"/>
    <property type="match status" value="1"/>
</dbReference>
<reference evidence="16" key="2">
    <citation type="submission" date="2012-11" db="EMBL/GenBank/DDBJ databases">
        <authorList>
            <person name="Kuo A."/>
            <person name="Curtis B.A."/>
            <person name="Tanifuji G."/>
            <person name="Burki F."/>
            <person name="Gruber A."/>
            <person name="Irimia M."/>
            <person name="Maruyama S."/>
            <person name="Arias M.C."/>
            <person name="Ball S.G."/>
            <person name="Gile G.H."/>
            <person name="Hirakawa Y."/>
            <person name="Hopkins J.F."/>
            <person name="Rensing S.A."/>
            <person name="Schmutz J."/>
            <person name="Symeonidi A."/>
            <person name="Elias M."/>
            <person name="Eveleigh R.J."/>
            <person name="Herman E.K."/>
            <person name="Klute M.J."/>
            <person name="Nakayama T."/>
            <person name="Obornik M."/>
            <person name="Reyes-Prieto A."/>
            <person name="Armbrust E.V."/>
            <person name="Aves S.J."/>
            <person name="Beiko R.G."/>
            <person name="Coutinho P."/>
            <person name="Dacks J.B."/>
            <person name="Durnford D.G."/>
            <person name="Fast N.M."/>
            <person name="Green B.R."/>
            <person name="Grisdale C."/>
            <person name="Hempe F."/>
            <person name="Henrissat B."/>
            <person name="Hoppner M.P."/>
            <person name="Ishida K.-I."/>
            <person name="Kim E."/>
            <person name="Koreny L."/>
            <person name="Kroth P.G."/>
            <person name="Liu Y."/>
            <person name="Malik S.-B."/>
            <person name="Maier U.G."/>
            <person name="McRose D."/>
            <person name="Mock T."/>
            <person name="Neilson J.A."/>
            <person name="Onodera N.T."/>
            <person name="Poole A.M."/>
            <person name="Pritham E.J."/>
            <person name="Richards T.A."/>
            <person name="Rocap G."/>
            <person name="Roy S.W."/>
            <person name="Sarai C."/>
            <person name="Schaack S."/>
            <person name="Shirato S."/>
            <person name="Slamovits C.H."/>
            <person name="Spencer D.F."/>
            <person name="Suzuki S."/>
            <person name="Worden A.Z."/>
            <person name="Zauner S."/>
            <person name="Barry K."/>
            <person name="Bell C."/>
            <person name="Bharti A.K."/>
            <person name="Crow J.A."/>
            <person name="Grimwood J."/>
            <person name="Kramer R."/>
            <person name="Lindquist E."/>
            <person name="Lucas S."/>
            <person name="Salamov A."/>
            <person name="McFadden G.I."/>
            <person name="Lane C.E."/>
            <person name="Keeling P.J."/>
            <person name="Gray M.W."/>
            <person name="Grigoriev I.V."/>
            <person name="Archibald J.M."/>
        </authorList>
    </citation>
    <scope>NUCLEOTIDE SEQUENCE</scope>
    <source>
        <strain evidence="16">CCMP2712</strain>
    </source>
</reference>
<evidence type="ECO:0000256" key="2">
    <source>
        <dbReference type="ARBA" id="ARBA00022552"/>
    </source>
</evidence>
<evidence type="ECO:0000313" key="15">
    <source>
        <dbReference type="EnsemblProtists" id="EKX53989"/>
    </source>
</evidence>
<dbReference type="eggNOG" id="KOG2198">
    <property type="taxonomic scope" value="Eukaryota"/>
</dbReference>
<evidence type="ECO:0000256" key="7">
    <source>
        <dbReference type="ARBA" id="ARBA00022946"/>
    </source>
</evidence>
<accession>L1K0A0</accession>
<reference evidence="15" key="3">
    <citation type="submission" date="2015-06" db="UniProtKB">
        <authorList>
            <consortium name="EnsemblProtists"/>
        </authorList>
    </citation>
    <scope>IDENTIFICATION</scope>
</reference>
<evidence type="ECO:0000256" key="4">
    <source>
        <dbReference type="ARBA" id="ARBA00022679"/>
    </source>
</evidence>
<dbReference type="SUPFAM" id="SSF53335">
    <property type="entry name" value="S-adenosyl-L-methionine-dependent methyltransferases"/>
    <property type="match status" value="1"/>
</dbReference>